<evidence type="ECO:0000256" key="4">
    <source>
        <dbReference type="ARBA" id="ARBA00022490"/>
    </source>
</evidence>
<comment type="catalytic activity">
    <reaction evidence="11">
        <text>ATP + H2O = ADP + phosphate + H(+)</text>
        <dbReference type="Rhea" id="RHEA:13065"/>
        <dbReference type="ChEBI" id="CHEBI:15377"/>
        <dbReference type="ChEBI" id="CHEBI:15378"/>
        <dbReference type="ChEBI" id="CHEBI:30616"/>
        <dbReference type="ChEBI" id="CHEBI:43474"/>
        <dbReference type="ChEBI" id="CHEBI:456216"/>
        <dbReference type="EC" id="3.6.4.13"/>
    </reaction>
</comment>
<evidence type="ECO:0000256" key="1">
    <source>
        <dbReference type="ARBA" id="ARBA00004331"/>
    </source>
</evidence>
<evidence type="ECO:0000256" key="12">
    <source>
        <dbReference type="SAM" id="MobiDB-lite"/>
    </source>
</evidence>
<dbReference type="GO" id="GO:0016787">
    <property type="term" value="F:hydrolase activity"/>
    <property type="evidence" value="ECO:0007669"/>
    <property type="project" value="UniProtKB-KW"/>
</dbReference>
<dbReference type="Pfam" id="PF21634">
    <property type="entry name" value="MOV-10_beta-barrel"/>
    <property type="match status" value="1"/>
</dbReference>
<dbReference type="AlphaFoldDB" id="A0A6A4H5K5"/>
<evidence type="ECO:0000256" key="3">
    <source>
        <dbReference type="ARBA" id="ARBA00012552"/>
    </source>
</evidence>
<dbReference type="CDD" id="cd18808">
    <property type="entry name" value="SF1_C_Upf1"/>
    <property type="match status" value="1"/>
</dbReference>
<evidence type="ECO:0000313" key="15">
    <source>
        <dbReference type="Proteomes" id="UP000799118"/>
    </source>
</evidence>
<dbReference type="Pfam" id="PF13087">
    <property type="entry name" value="AAA_12"/>
    <property type="match status" value="1"/>
</dbReference>
<dbReference type="GO" id="GO:0005524">
    <property type="term" value="F:ATP binding"/>
    <property type="evidence" value="ECO:0007669"/>
    <property type="project" value="UniProtKB-KW"/>
</dbReference>
<dbReference type="GO" id="GO:0032574">
    <property type="term" value="F:5'-3' RNA helicase activity"/>
    <property type="evidence" value="ECO:0007669"/>
    <property type="project" value="InterPro"/>
</dbReference>
<evidence type="ECO:0000256" key="2">
    <source>
        <dbReference type="ARBA" id="ARBA00005601"/>
    </source>
</evidence>
<dbReference type="PANTHER" id="PTHR45418">
    <property type="entry name" value="CANCER/TESTIS ANTIGEN 55"/>
    <property type="match status" value="1"/>
</dbReference>
<comment type="similarity">
    <text evidence="2">Belongs to the DNA2/NAM7 helicase family. SDE3 subfamily.</text>
</comment>
<dbReference type="SUPFAM" id="SSF57667">
    <property type="entry name" value="beta-beta-alpha zinc fingers"/>
    <property type="match status" value="1"/>
</dbReference>
<comment type="subcellular location">
    <subcellularLocation>
        <location evidence="1">Cytoplasm</location>
        <location evidence="1">Cytoplasmic ribonucleoprotein granule</location>
    </subcellularLocation>
</comment>
<feature type="domain" description="C2H2-type" evidence="13">
    <location>
        <begin position="29"/>
        <end position="51"/>
    </location>
</feature>
<evidence type="ECO:0000259" key="13">
    <source>
        <dbReference type="PROSITE" id="PS00028"/>
    </source>
</evidence>
<keyword evidence="8" id="KW-0067">ATP-binding</keyword>
<feature type="region of interest" description="Disordered" evidence="12">
    <location>
        <begin position="243"/>
        <end position="267"/>
    </location>
</feature>
<dbReference type="InterPro" id="IPR026122">
    <property type="entry name" value="MOV-10/SDE3_DEXXQ/H-box"/>
</dbReference>
<dbReference type="SUPFAM" id="SSF52540">
    <property type="entry name" value="P-loop containing nucleoside triphosphate hydrolases"/>
    <property type="match status" value="1"/>
</dbReference>
<protein>
    <recommendedName>
        <fullName evidence="3">RNA helicase</fullName>
        <ecNumber evidence="3">3.6.4.13</ecNumber>
    </recommendedName>
</protein>
<dbReference type="EMBL" id="ML769581">
    <property type="protein sequence ID" value="KAE9393066.1"/>
    <property type="molecule type" value="Genomic_DNA"/>
</dbReference>
<name>A0A6A4H5K5_9AGAR</name>
<dbReference type="InterPro" id="IPR047187">
    <property type="entry name" value="SF1_C_Upf1"/>
</dbReference>
<dbReference type="Pfam" id="PF13086">
    <property type="entry name" value="AAA_11"/>
    <property type="match status" value="2"/>
</dbReference>
<dbReference type="GO" id="GO:0003723">
    <property type="term" value="F:RNA binding"/>
    <property type="evidence" value="ECO:0007669"/>
    <property type="project" value="UniProtKB-KW"/>
</dbReference>
<keyword evidence="5" id="KW-0547">Nucleotide-binding</keyword>
<dbReference type="Proteomes" id="UP000799118">
    <property type="component" value="Unassembled WGS sequence"/>
</dbReference>
<organism evidence="14 15">
    <name type="scientific">Gymnopus androsaceus JB14</name>
    <dbReference type="NCBI Taxonomy" id="1447944"/>
    <lineage>
        <taxon>Eukaryota</taxon>
        <taxon>Fungi</taxon>
        <taxon>Dikarya</taxon>
        <taxon>Basidiomycota</taxon>
        <taxon>Agaricomycotina</taxon>
        <taxon>Agaricomycetes</taxon>
        <taxon>Agaricomycetidae</taxon>
        <taxon>Agaricales</taxon>
        <taxon>Marasmiineae</taxon>
        <taxon>Omphalotaceae</taxon>
        <taxon>Gymnopus</taxon>
    </lineage>
</organism>
<reference evidence="14" key="1">
    <citation type="journal article" date="2019" name="Environ. Microbiol.">
        <title>Fungal ecological strategies reflected in gene transcription - a case study of two litter decomposers.</title>
        <authorList>
            <person name="Barbi F."/>
            <person name="Kohler A."/>
            <person name="Barry K."/>
            <person name="Baskaran P."/>
            <person name="Daum C."/>
            <person name="Fauchery L."/>
            <person name="Ihrmark K."/>
            <person name="Kuo A."/>
            <person name="LaButti K."/>
            <person name="Lipzen A."/>
            <person name="Morin E."/>
            <person name="Grigoriev I.V."/>
            <person name="Henrissat B."/>
            <person name="Lindahl B."/>
            <person name="Martin F."/>
        </authorList>
    </citation>
    <scope>NUCLEOTIDE SEQUENCE</scope>
    <source>
        <strain evidence="14">JB14</strain>
    </source>
</reference>
<dbReference type="GO" id="GO:0036464">
    <property type="term" value="C:cytoplasmic ribonucleoprotein granule"/>
    <property type="evidence" value="ECO:0007669"/>
    <property type="project" value="UniProtKB-SubCell"/>
</dbReference>
<gene>
    <name evidence="14" type="ORF">BT96DRAFT_967270</name>
</gene>
<dbReference type="InterPro" id="IPR027417">
    <property type="entry name" value="P-loop_NTPase"/>
</dbReference>
<keyword evidence="9" id="KW-0694">RNA-binding</keyword>
<dbReference type="CDD" id="cd18038">
    <property type="entry name" value="DEXXQc_Helz-like"/>
    <property type="match status" value="1"/>
</dbReference>
<keyword evidence="15" id="KW-1185">Reference proteome</keyword>
<evidence type="ECO:0000256" key="10">
    <source>
        <dbReference type="ARBA" id="ARBA00023158"/>
    </source>
</evidence>
<dbReference type="InterPro" id="IPR041677">
    <property type="entry name" value="DNA2/NAM7_AAA_11"/>
</dbReference>
<dbReference type="InterPro" id="IPR013087">
    <property type="entry name" value="Znf_C2H2_type"/>
</dbReference>
<evidence type="ECO:0000256" key="5">
    <source>
        <dbReference type="ARBA" id="ARBA00022741"/>
    </source>
</evidence>
<dbReference type="Gene3D" id="3.40.50.300">
    <property type="entry name" value="P-loop containing nucleotide triphosphate hydrolases"/>
    <property type="match status" value="2"/>
</dbReference>
<dbReference type="FunFam" id="3.40.50.300:FF:000608">
    <property type="entry name" value="Mov10 RISC complex RNA helicase"/>
    <property type="match status" value="1"/>
</dbReference>
<keyword evidence="4" id="KW-0963">Cytoplasm</keyword>
<dbReference type="GO" id="GO:0031047">
    <property type="term" value="P:regulatory ncRNA-mediated gene silencing"/>
    <property type="evidence" value="ECO:0007669"/>
    <property type="project" value="UniProtKB-KW"/>
</dbReference>
<evidence type="ECO:0000256" key="6">
    <source>
        <dbReference type="ARBA" id="ARBA00022801"/>
    </source>
</evidence>
<evidence type="ECO:0000256" key="8">
    <source>
        <dbReference type="ARBA" id="ARBA00022840"/>
    </source>
</evidence>
<accession>A0A6A4H5K5</accession>
<dbReference type="PROSITE" id="PS00028">
    <property type="entry name" value="ZINC_FINGER_C2H2_1"/>
    <property type="match status" value="1"/>
</dbReference>
<dbReference type="InterPro" id="IPR036236">
    <property type="entry name" value="Znf_C2H2_sf"/>
</dbReference>
<proteinExistence type="inferred from homology"/>
<evidence type="ECO:0000313" key="14">
    <source>
        <dbReference type="EMBL" id="KAE9393066.1"/>
    </source>
</evidence>
<evidence type="ECO:0000256" key="11">
    <source>
        <dbReference type="ARBA" id="ARBA00047984"/>
    </source>
</evidence>
<keyword evidence="10" id="KW-0943">RNA-mediated gene silencing</keyword>
<dbReference type="OrthoDB" id="6513042at2759"/>
<dbReference type="InterPro" id="IPR041679">
    <property type="entry name" value="DNA2/NAM7-like_C"/>
</dbReference>
<sequence length="952" mass="106600">MVQTTCPNVLAHGTCTDRSCKYEHKAYNCTFCSIVFGNQIAYNEHLTSKNHINRTGGETGTLVFCNICEKYVTAKGVSPDVPPEEPEDVPGHNLCVVCNRHIPSRFWARHPSQPQHKEREQFLKFTSAVEETEKDKHGLSVIGDFDFKIVEPERSASGIVQTGTIQTQVPATRIRFTITLNGSTRAISSRSSLTFSVKMTQAHLGRAEDRLELLFEDVQLQSHFMITRPLQVIVGSQADHDMLKPKTPYVPRKRTKRQPETKVVEGEAPPSMKAIPYVDRLPKALIPQHLATSLSTGSTKEVLLRLQRIYLPPVVNSETYGKHFKHLLWTEEAQMDRDLEYYDITDAHLSRFNKYYYLNVPGLAEKRPSVLVGDNIRVRRPSSPEGHWFDGGVHVVRKEDVGLVFHRSFVASPSERFLVRFKLNRIPMRRQHQALDTAFSQDRVLFPTSLHQPRLMPRTNAPSTMRWYNSLIAGNPPQKQAVLSIMYREPGSMPFVIFGPPGTGKTVTLVESILQVLAINPTSRILACAPSNSAADLIASRLTPHLKPTQLFRAYAPSRNKGDVPTSVLPYTHQNSEGHFSVPLSAPPMAPIAHMLRFRVIVTTCVSASIIPGIGMPRGHFSHIFVDEAGQATEPEVMIGIKSMADGNTNVVLSGDPKQLGPIIRSSVARILGLETSFIERLMKREVYDEIEGYGKSVVKLVKNFRSHSAILKFPNEQFYRGDLECCGDPKVINFYLNSTHLVARKFPIVFHAISGKDDREASSPSFFNIDEVTQVKSLVQKLRDDRKLRITDNDIGVIAPYHAQVLKLRTALRAVADAVKVGSVEEFQGQERRVIIISTVRSSKDFVQYDLKHTLGFVANPRRFNVAVTRAQSLLYIVGDPSVLSLDPLWRAFLNYIHKNGGWKGPPPTWDTLAALRSKAQDDMNAFTRMVEALTIGGVRALEDGEEGDVG</sequence>
<dbReference type="EC" id="3.6.4.13" evidence="3"/>
<evidence type="ECO:0000256" key="7">
    <source>
        <dbReference type="ARBA" id="ARBA00022806"/>
    </source>
</evidence>
<keyword evidence="7" id="KW-0347">Helicase</keyword>
<dbReference type="InterPro" id="IPR049080">
    <property type="entry name" value="MOV-10-like_beta-barrel"/>
</dbReference>
<keyword evidence="6 14" id="KW-0378">Hydrolase</keyword>
<dbReference type="PANTHER" id="PTHR45418:SF1">
    <property type="entry name" value="CANCER_TESTIS ANTIGEN 55"/>
    <property type="match status" value="1"/>
</dbReference>
<evidence type="ECO:0000256" key="9">
    <source>
        <dbReference type="ARBA" id="ARBA00022884"/>
    </source>
</evidence>